<feature type="compositionally biased region" description="Polar residues" evidence="1">
    <location>
        <begin position="101"/>
        <end position="132"/>
    </location>
</feature>
<evidence type="ECO:0000313" key="3">
    <source>
        <dbReference type="Proteomes" id="UP000324800"/>
    </source>
</evidence>
<reference evidence="2 3" key="1">
    <citation type="submission" date="2019-03" db="EMBL/GenBank/DDBJ databases">
        <title>Single cell metagenomics reveals metabolic interactions within the superorganism composed of flagellate Streblomastix strix and complex community of Bacteroidetes bacteria on its surface.</title>
        <authorList>
            <person name="Treitli S.C."/>
            <person name="Kolisko M."/>
            <person name="Husnik F."/>
            <person name="Keeling P."/>
            <person name="Hampl V."/>
        </authorList>
    </citation>
    <scope>NUCLEOTIDE SEQUENCE [LARGE SCALE GENOMIC DNA]</scope>
    <source>
        <strain evidence="2">ST1C</strain>
    </source>
</reference>
<feature type="non-terminal residue" evidence="2">
    <location>
        <position position="365"/>
    </location>
</feature>
<dbReference type="AlphaFoldDB" id="A0A5J4T930"/>
<accession>A0A5J4T930</accession>
<organism evidence="2 3">
    <name type="scientific">Streblomastix strix</name>
    <dbReference type="NCBI Taxonomy" id="222440"/>
    <lineage>
        <taxon>Eukaryota</taxon>
        <taxon>Metamonada</taxon>
        <taxon>Preaxostyla</taxon>
        <taxon>Oxymonadida</taxon>
        <taxon>Streblomastigidae</taxon>
        <taxon>Streblomastix</taxon>
    </lineage>
</organism>
<feature type="non-terminal residue" evidence="2">
    <location>
        <position position="1"/>
    </location>
</feature>
<feature type="region of interest" description="Disordered" evidence="1">
    <location>
        <begin position="283"/>
        <end position="322"/>
    </location>
</feature>
<dbReference type="EMBL" id="SNRW01035820">
    <property type="protein sequence ID" value="KAA6354718.1"/>
    <property type="molecule type" value="Genomic_DNA"/>
</dbReference>
<name>A0A5J4T930_9EUKA</name>
<gene>
    <name evidence="2" type="ORF">EZS28_049755</name>
</gene>
<feature type="compositionally biased region" description="Polar residues" evidence="1">
    <location>
        <begin position="294"/>
        <end position="318"/>
    </location>
</feature>
<protein>
    <submittedName>
        <fullName evidence="2">Uncharacterized protein</fullName>
    </submittedName>
</protein>
<feature type="region of interest" description="Disordered" evidence="1">
    <location>
        <begin position="101"/>
        <end position="142"/>
    </location>
</feature>
<sequence length="365" mass="41385">SPIAVYDCADLLLPLTVSPYYSNSTGVKYFSVALVAIDGSFQASSQIALQQRMKIKILTKREKGQELIESNIHSSQIQLSQLMNGQDFSVGNKSQVTRSMSPIGNVKTQDGNSIQTQLPRKTSKSSYQSANKTRQDPLLRQAKSQQDYVKKLIQILSEILLKLPSPIGQNKLQLRTQQQKVGYNQDNKKIANKDNNENNPQQRIEYIEEINDQSFFVKCALQFELQMMQQALENAKIFLTIAQGALLANDASLKIETMNHIQKEIQQQSGEIYNLDNDQQVDNQKRSLGGRDMNASSTNLSQHQSNKTLNSQDLQQSPKKNKSIIKPQIKALQKFLAEISERMRFFKSWVEEEIPALFPLHYSTS</sequence>
<evidence type="ECO:0000313" key="2">
    <source>
        <dbReference type="EMBL" id="KAA6354718.1"/>
    </source>
</evidence>
<evidence type="ECO:0000256" key="1">
    <source>
        <dbReference type="SAM" id="MobiDB-lite"/>
    </source>
</evidence>
<proteinExistence type="predicted"/>
<comment type="caution">
    <text evidence="2">The sequence shown here is derived from an EMBL/GenBank/DDBJ whole genome shotgun (WGS) entry which is preliminary data.</text>
</comment>
<dbReference type="Proteomes" id="UP000324800">
    <property type="component" value="Unassembled WGS sequence"/>
</dbReference>